<proteinExistence type="predicted"/>
<evidence type="ECO:0000256" key="1">
    <source>
        <dbReference type="SAM" id="MobiDB-lite"/>
    </source>
</evidence>
<evidence type="ECO:0000313" key="5">
    <source>
        <dbReference type="Proteomes" id="UP000198406"/>
    </source>
</evidence>
<name>A0A1Z5KC18_FISSO</name>
<evidence type="ECO:0000256" key="2">
    <source>
        <dbReference type="SAM" id="Phobius"/>
    </source>
</evidence>
<feature type="signal peptide" evidence="3">
    <location>
        <begin position="1"/>
        <end position="21"/>
    </location>
</feature>
<keyword evidence="3" id="KW-0732">Signal</keyword>
<keyword evidence="2" id="KW-0812">Transmembrane</keyword>
<dbReference type="AlphaFoldDB" id="A0A1Z5KC18"/>
<dbReference type="EMBL" id="BDSP01000204">
    <property type="protein sequence ID" value="GAX23834.1"/>
    <property type="molecule type" value="Genomic_DNA"/>
</dbReference>
<dbReference type="InParanoid" id="A0A1Z5KC18"/>
<keyword evidence="2" id="KW-1133">Transmembrane helix</keyword>
<sequence>MRIRQWIQLMLLFLSLSSSNANKIIEQQLKDTDSDLVKLRRRHTSTYQERTPNEVLPNVQDPLKDLFHPRDFHLEPSFECEFNEEGYYGTQRGDIYHIEFLYQVHVLPDTRPSALRVLILPAMDEKLTSSLLPDFFDCEKGSPLTTIQAIDWHPVDLLVESGLTCDPELTIQNLDCFVVQGFLGVHAVGSNERIVTQRVLSRVQSNIGNLTTPVIQKVDYIGTDLFDLVPSLYEDTIDVPMPPPIPRPPSSTLYPTRIVETAEPSTGSEPSPTISPAPTLPTSTTASPTMMMPTPPTVTTSEPTALSVPTRMPFPPTPAPTIGVSTIRPSVSISMMPSVTAPPTTATKTPTLEPTVSATLIRTSAPSAFGSTIPTRSIETEESSRGIETIEWWGWLLLAFGAVAFLLLMLAFVRLNEFYSERKLRSVRPESSSSTGGALTKQEQARQEYIPPGLKVSHGLIPSNR</sequence>
<feature type="chain" id="PRO_5013323618" evidence="3">
    <location>
        <begin position="22"/>
        <end position="465"/>
    </location>
</feature>
<protein>
    <submittedName>
        <fullName evidence="4">Uncharacterized protein</fullName>
    </submittedName>
</protein>
<evidence type="ECO:0000313" key="4">
    <source>
        <dbReference type="EMBL" id="GAX23834.1"/>
    </source>
</evidence>
<organism evidence="4 5">
    <name type="scientific">Fistulifera solaris</name>
    <name type="common">Oleaginous diatom</name>
    <dbReference type="NCBI Taxonomy" id="1519565"/>
    <lineage>
        <taxon>Eukaryota</taxon>
        <taxon>Sar</taxon>
        <taxon>Stramenopiles</taxon>
        <taxon>Ochrophyta</taxon>
        <taxon>Bacillariophyta</taxon>
        <taxon>Bacillariophyceae</taxon>
        <taxon>Bacillariophycidae</taxon>
        <taxon>Naviculales</taxon>
        <taxon>Naviculaceae</taxon>
        <taxon>Fistulifera</taxon>
    </lineage>
</organism>
<feature type="compositionally biased region" description="Low complexity" evidence="1">
    <location>
        <begin position="280"/>
        <end position="306"/>
    </location>
</feature>
<accession>A0A1Z5KC18</accession>
<gene>
    <name evidence="4" type="ORF">FisN_20Hh036</name>
</gene>
<evidence type="ECO:0000256" key="3">
    <source>
        <dbReference type="SAM" id="SignalP"/>
    </source>
</evidence>
<keyword evidence="2" id="KW-0472">Membrane</keyword>
<feature type="transmembrane region" description="Helical" evidence="2">
    <location>
        <begin position="392"/>
        <end position="415"/>
    </location>
</feature>
<reference evidence="4 5" key="1">
    <citation type="journal article" date="2015" name="Plant Cell">
        <title>Oil accumulation by the oleaginous diatom Fistulifera solaris as revealed by the genome and transcriptome.</title>
        <authorList>
            <person name="Tanaka T."/>
            <person name="Maeda Y."/>
            <person name="Veluchamy A."/>
            <person name="Tanaka M."/>
            <person name="Abida H."/>
            <person name="Marechal E."/>
            <person name="Bowler C."/>
            <person name="Muto M."/>
            <person name="Sunaga Y."/>
            <person name="Tanaka M."/>
            <person name="Yoshino T."/>
            <person name="Taniguchi T."/>
            <person name="Fukuda Y."/>
            <person name="Nemoto M."/>
            <person name="Matsumoto M."/>
            <person name="Wong P.S."/>
            <person name="Aburatani S."/>
            <person name="Fujibuchi W."/>
        </authorList>
    </citation>
    <scope>NUCLEOTIDE SEQUENCE [LARGE SCALE GENOMIC DNA]</scope>
    <source>
        <strain evidence="4 5">JPCC DA0580</strain>
    </source>
</reference>
<feature type="region of interest" description="Disordered" evidence="1">
    <location>
        <begin position="261"/>
        <end position="306"/>
    </location>
</feature>
<comment type="caution">
    <text evidence="4">The sequence shown here is derived from an EMBL/GenBank/DDBJ whole genome shotgun (WGS) entry which is preliminary data.</text>
</comment>
<keyword evidence="5" id="KW-1185">Reference proteome</keyword>
<dbReference type="Proteomes" id="UP000198406">
    <property type="component" value="Unassembled WGS sequence"/>
</dbReference>